<dbReference type="Pfam" id="PF24819">
    <property type="entry name" value="DUF7710"/>
    <property type="match status" value="1"/>
</dbReference>
<organism evidence="2 3">
    <name type="scientific">Deinococcus metalli</name>
    <dbReference type="NCBI Taxonomy" id="1141878"/>
    <lineage>
        <taxon>Bacteria</taxon>
        <taxon>Thermotogati</taxon>
        <taxon>Deinococcota</taxon>
        <taxon>Deinococci</taxon>
        <taxon>Deinococcales</taxon>
        <taxon>Deinococcaceae</taxon>
        <taxon>Deinococcus</taxon>
    </lineage>
</organism>
<protein>
    <recommendedName>
        <fullName evidence="1">DUF7710 domain-containing protein</fullName>
    </recommendedName>
</protein>
<dbReference type="Proteomes" id="UP000539473">
    <property type="component" value="Unassembled WGS sequence"/>
</dbReference>
<evidence type="ECO:0000259" key="1">
    <source>
        <dbReference type="Pfam" id="PF24819"/>
    </source>
</evidence>
<evidence type="ECO:0000313" key="2">
    <source>
        <dbReference type="EMBL" id="MBB5374576.1"/>
    </source>
</evidence>
<dbReference type="InterPro" id="IPR056127">
    <property type="entry name" value="DUF7710"/>
</dbReference>
<dbReference type="EMBL" id="JACHFK010000001">
    <property type="protein sequence ID" value="MBB5374576.1"/>
    <property type="molecule type" value="Genomic_DNA"/>
</dbReference>
<feature type="domain" description="DUF7710" evidence="1">
    <location>
        <begin position="5"/>
        <end position="89"/>
    </location>
</feature>
<sequence length="94" mass="10577">MMIEVWVFHGNSGRHTSGVFSTRTLAEDWILHHRLSGVLTAYPPDRGVYDWAVRRGTFRARRDGHHSPAFIGPFSSAVQDHAHHEDGVRVAGCE</sequence>
<reference evidence="2 3" key="1">
    <citation type="submission" date="2020-08" db="EMBL/GenBank/DDBJ databases">
        <title>Genomic Encyclopedia of Type Strains, Phase IV (KMG-IV): sequencing the most valuable type-strain genomes for metagenomic binning, comparative biology and taxonomic classification.</title>
        <authorList>
            <person name="Goeker M."/>
        </authorList>
    </citation>
    <scope>NUCLEOTIDE SEQUENCE [LARGE SCALE GENOMIC DNA]</scope>
    <source>
        <strain evidence="2 3">DSM 27521</strain>
    </source>
</reference>
<proteinExistence type="predicted"/>
<accession>A0A7W8KAM6</accession>
<comment type="caution">
    <text evidence="2">The sequence shown here is derived from an EMBL/GenBank/DDBJ whole genome shotgun (WGS) entry which is preliminary data.</text>
</comment>
<name>A0A7W8KAM6_9DEIO</name>
<dbReference type="AlphaFoldDB" id="A0A7W8KAM6"/>
<evidence type="ECO:0000313" key="3">
    <source>
        <dbReference type="Proteomes" id="UP000539473"/>
    </source>
</evidence>
<gene>
    <name evidence="2" type="ORF">HNQ07_000020</name>
</gene>